<dbReference type="WBParaSite" id="JU765_v2.g14446.t1">
    <property type="protein sequence ID" value="JU765_v2.g14446.t1"/>
    <property type="gene ID" value="JU765_v2.g14446"/>
</dbReference>
<protein>
    <submittedName>
        <fullName evidence="2">Uncharacterized protein</fullName>
    </submittedName>
</protein>
<dbReference type="Proteomes" id="UP000887576">
    <property type="component" value="Unplaced"/>
</dbReference>
<accession>A0AC34Q9P2</accession>
<reference evidence="2" key="1">
    <citation type="submission" date="2022-11" db="UniProtKB">
        <authorList>
            <consortium name="WormBaseParasite"/>
        </authorList>
    </citation>
    <scope>IDENTIFICATION</scope>
</reference>
<sequence>MLSTVPILLAYKFTLKEKYFDHFKWIHDNYPQFYDIIKIIPCGLFIVEKGDKLEVFLTVVLITILAHCLFALWFSIRGLINFFIMLRRTSNELQKQYVWALSMQCILPGLCLVIPYTLLVIGNLIKNDTLAEIANCSIALGSFHSFFNAISLIFIIDSYRQTIKRLIWCQKEELETFPSPRSNEEPNILELHKIESRTQEI</sequence>
<proteinExistence type="predicted"/>
<evidence type="ECO:0000313" key="1">
    <source>
        <dbReference type="Proteomes" id="UP000887576"/>
    </source>
</evidence>
<name>A0AC34Q9P2_9BILA</name>
<organism evidence="1 2">
    <name type="scientific">Panagrolaimus sp. JU765</name>
    <dbReference type="NCBI Taxonomy" id="591449"/>
    <lineage>
        <taxon>Eukaryota</taxon>
        <taxon>Metazoa</taxon>
        <taxon>Ecdysozoa</taxon>
        <taxon>Nematoda</taxon>
        <taxon>Chromadorea</taxon>
        <taxon>Rhabditida</taxon>
        <taxon>Tylenchina</taxon>
        <taxon>Panagrolaimomorpha</taxon>
        <taxon>Panagrolaimoidea</taxon>
        <taxon>Panagrolaimidae</taxon>
        <taxon>Panagrolaimus</taxon>
    </lineage>
</organism>
<evidence type="ECO:0000313" key="2">
    <source>
        <dbReference type="WBParaSite" id="JU765_v2.g14446.t1"/>
    </source>
</evidence>